<evidence type="ECO:0000313" key="1">
    <source>
        <dbReference type="EMBL" id="RTZ46223.1"/>
    </source>
</evidence>
<name>A0A3S0QFH2_9FLAO</name>
<protein>
    <submittedName>
        <fullName evidence="1">Uncharacterized protein</fullName>
    </submittedName>
</protein>
<accession>A0A3S0QFH2</accession>
<proteinExistence type="predicted"/>
<dbReference type="Proteomes" id="UP000276953">
    <property type="component" value="Unassembled WGS sequence"/>
</dbReference>
<sequence>MAYLHTSPAIPMVTEFLTTLIWILTETDALMQLKERRIHNCQPYRLLIAGGNTGSNYNGTAGPVIKNLGNTVNSNGIPTIANAGQAIGSSQNLSVSACIPPFCYKPGVTAGTALETKAGITALGRAGAGTDNWPMVRKGGWLALEAKTKGFVPNRVKFNASNQPVAADGVTPVITAPVEGMMVYDTTNKCMKIYTLKEGDATMNWHCITTQTCPD</sequence>
<evidence type="ECO:0000313" key="2">
    <source>
        <dbReference type="Proteomes" id="UP000276953"/>
    </source>
</evidence>
<reference evidence="1 2" key="1">
    <citation type="submission" date="2018-12" db="EMBL/GenBank/DDBJ databases">
        <title>Draft Genome Sequence of Chryseobacterium arthrosphaerae strain ED882-96 Isolated from the Blood of a Patient with Liver Cirrhosis in Taiwan.</title>
        <authorList>
            <person name="Lin J.-N."/>
            <person name="Lai C.-H."/>
            <person name="Yang C.-H."/>
            <person name="Huang Y.-H."/>
        </authorList>
    </citation>
    <scope>NUCLEOTIDE SEQUENCE [LARGE SCALE GENOMIC DNA]</scope>
    <source>
        <strain evidence="1 2">ED882-96</strain>
    </source>
</reference>
<comment type="caution">
    <text evidence="1">The sequence shown here is derived from an EMBL/GenBank/DDBJ whole genome shotgun (WGS) entry which is preliminary data.</text>
</comment>
<gene>
    <name evidence="1" type="ORF">EJ377_17505</name>
</gene>
<dbReference type="AlphaFoldDB" id="A0A3S0QFH2"/>
<dbReference type="EMBL" id="RYFC01000003">
    <property type="protein sequence ID" value="RTZ46223.1"/>
    <property type="molecule type" value="Genomic_DNA"/>
</dbReference>
<organism evidence="1 2">
    <name type="scientific">Chryseobacterium arthrosphaerae</name>
    <dbReference type="NCBI Taxonomy" id="651561"/>
    <lineage>
        <taxon>Bacteria</taxon>
        <taxon>Pseudomonadati</taxon>
        <taxon>Bacteroidota</taxon>
        <taxon>Flavobacteriia</taxon>
        <taxon>Flavobacteriales</taxon>
        <taxon>Weeksellaceae</taxon>
        <taxon>Chryseobacterium group</taxon>
        <taxon>Chryseobacterium</taxon>
    </lineage>
</organism>